<feature type="region of interest" description="Disordered" evidence="1">
    <location>
        <begin position="1"/>
        <end position="20"/>
    </location>
</feature>
<evidence type="ECO:0000313" key="4">
    <source>
        <dbReference type="Proteomes" id="UP000054549"/>
    </source>
</evidence>
<reference evidence="3 4" key="1">
    <citation type="submission" date="2014-04" db="EMBL/GenBank/DDBJ databases">
        <title>Evolutionary Origins and Diversification of the Mycorrhizal Mutualists.</title>
        <authorList>
            <consortium name="DOE Joint Genome Institute"/>
            <consortium name="Mycorrhizal Genomics Consortium"/>
            <person name="Kohler A."/>
            <person name="Kuo A."/>
            <person name="Nagy L.G."/>
            <person name="Floudas D."/>
            <person name="Copeland A."/>
            <person name="Barry K.W."/>
            <person name="Cichocki N."/>
            <person name="Veneault-Fourrey C."/>
            <person name="LaButti K."/>
            <person name="Lindquist E.A."/>
            <person name="Lipzen A."/>
            <person name="Lundell T."/>
            <person name="Morin E."/>
            <person name="Murat C."/>
            <person name="Riley R."/>
            <person name="Ohm R."/>
            <person name="Sun H."/>
            <person name="Tunlid A."/>
            <person name="Henrissat B."/>
            <person name="Grigoriev I.V."/>
            <person name="Hibbett D.S."/>
            <person name="Martin F."/>
        </authorList>
    </citation>
    <scope>NUCLEOTIDE SEQUENCE [LARGE SCALE GENOMIC DNA]</scope>
    <source>
        <strain evidence="3 4">Koide BX008</strain>
    </source>
</reference>
<dbReference type="Proteomes" id="UP000054549">
    <property type="component" value="Unassembled WGS sequence"/>
</dbReference>
<evidence type="ECO:0000256" key="1">
    <source>
        <dbReference type="SAM" id="MobiDB-lite"/>
    </source>
</evidence>
<dbReference type="Pfam" id="PF02194">
    <property type="entry name" value="PXA"/>
    <property type="match status" value="1"/>
</dbReference>
<evidence type="ECO:0000313" key="3">
    <source>
        <dbReference type="EMBL" id="KIL70617.1"/>
    </source>
</evidence>
<dbReference type="PANTHER" id="PTHR22775:SF3">
    <property type="entry name" value="SORTING NEXIN-13"/>
    <property type="match status" value="1"/>
</dbReference>
<feature type="compositionally biased region" description="Low complexity" evidence="1">
    <location>
        <begin position="311"/>
        <end position="323"/>
    </location>
</feature>
<dbReference type="STRING" id="946122.A0A0C2X8D3"/>
<dbReference type="OrthoDB" id="5582218at2759"/>
<feature type="compositionally biased region" description="Polar residues" evidence="1">
    <location>
        <begin position="10"/>
        <end position="19"/>
    </location>
</feature>
<dbReference type="PANTHER" id="PTHR22775">
    <property type="entry name" value="SORTING NEXIN"/>
    <property type="match status" value="1"/>
</dbReference>
<organism evidence="3 4">
    <name type="scientific">Amanita muscaria (strain Koide BX008)</name>
    <dbReference type="NCBI Taxonomy" id="946122"/>
    <lineage>
        <taxon>Eukaryota</taxon>
        <taxon>Fungi</taxon>
        <taxon>Dikarya</taxon>
        <taxon>Basidiomycota</taxon>
        <taxon>Agaricomycotina</taxon>
        <taxon>Agaricomycetes</taxon>
        <taxon>Agaricomycetidae</taxon>
        <taxon>Agaricales</taxon>
        <taxon>Pluteineae</taxon>
        <taxon>Amanitaceae</taxon>
        <taxon>Amanita</taxon>
    </lineage>
</organism>
<feature type="region of interest" description="Disordered" evidence="1">
    <location>
        <begin position="293"/>
        <end position="339"/>
    </location>
</feature>
<dbReference type="InParanoid" id="A0A0C2X8D3"/>
<accession>A0A0C2X8D3</accession>
<feature type="domain" description="PXA" evidence="2">
    <location>
        <begin position="48"/>
        <end position="227"/>
    </location>
</feature>
<evidence type="ECO:0000259" key="2">
    <source>
        <dbReference type="PROSITE" id="PS51207"/>
    </source>
</evidence>
<name>A0A0C2X8D3_AMAMK</name>
<dbReference type="SMART" id="SM00313">
    <property type="entry name" value="PXA"/>
    <property type="match status" value="1"/>
</dbReference>
<gene>
    <name evidence="3" type="ORF">M378DRAFT_183242</name>
</gene>
<protein>
    <recommendedName>
        <fullName evidence="2">PXA domain-containing protein</fullName>
    </recommendedName>
</protein>
<dbReference type="PROSITE" id="PS51207">
    <property type="entry name" value="PXA"/>
    <property type="match status" value="1"/>
</dbReference>
<sequence length="456" mass="50366">MSTPRPPPSVASTSRTKPLQQPLAKRLLFPSLPPDAPYPPLFSSDAVSSELDPVLYDLIALALRAFVSPWWSKISRYDKEFIPQINRILIHVIQVLELRLCQLDLPRLLFDDIPVILTQHYRDYRGAASKLSTSYASGGSYTLPHLFHQLQPHMAISQHGTLNQEYYRHIVDHILRVALPPEDYASEAERYIIREVVLKLVLVDILPKITQPWFIQLAILNALGSEQSQAGNYIPSGATSSSSTSTTNSSQSLLILLLSTVQKLSGASLAIVHAYKQAVSTIKSVNQLPEPGTYPLFSRPQSPRQTDSRDSSTPSSSSDPMSPSRRESQHFGEAPSHSMSSPLPAMALPLLILLSEILNTAERLAAKIITTALYLFIALCTPFLNRLMPHLLMTSLSSTFMLNLTRAAKRTLFPNGYPGPPMEEPTLDEQAVIRAKLIAMRPSGALGIQTPPLLTI</sequence>
<dbReference type="InterPro" id="IPR003114">
    <property type="entry name" value="Phox_assoc"/>
</dbReference>
<dbReference type="GO" id="GO:0035091">
    <property type="term" value="F:phosphatidylinositol binding"/>
    <property type="evidence" value="ECO:0007669"/>
    <property type="project" value="TreeGrafter"/>
</dbReference>
<dbReference type="HOGENOM" id="CLU_032678_0_0_1"/>
<keyword evidence="4" id="KW-1185">Reference proteome</keyword>
<dbReference type="EMBL" id="KN818223">
    <property type="protein sequence ID" value="KIL70617.1"/>
    <property type="molecule type" value="Genomic_DNA"/>
</dbReference>
<proteinExistence type="predicted"/>
<dbReference type="AlphaFoldDB" id="A0A0C2X8D3"/>